<dbReference type="CDD" id="cd06261">
    <property type="entry name" value="TM_PBP2"/>
    <property type="match status" value="1"/>
</dbReference>
<evidence type="ECO:0000256" key="2">
    <source>
        <dbReference type="ARBA" id="ARBA00004202"/>
    </source>
</evidence>
<keyword evidence="8" id="KW-0067">ATP-binding</keyword>
<dbReference type="CDD" id="cd03257">
    <property type="entry name" value="ABC_NikE_OppD_transporters"/>
    <property type="match status" value="1"/>
</dbReference>
<comment type="similarity">
    <text evidence="11">Belongs to the binding-protein-dependent transport system permease family.</text>
</comment>
<gene>
    <name evidence="15" type="ORF">ACFLIM_21330</name>
</gene>
<dbReference type="InterPro" id="IPR027417">
    <property type="entry name" value="P-loop_NTPase"/>
</dbReference>
<dbReference type="EMBL" id="JBICRM010000012">
    <property type="protein sequence ID" value="MFG1705739.1"/>
    <property type="molecule type" value="Genomic_DNA"/>
</dbReference>
<dbReference type="Pfam" id="PF08352">
    <property type="entry name" value="oligo_HPY"/>
    <property type="match status" value="1"/>
</dbReference>
<dbReference type="InterPro" id="IPR013563">
    <property type="entry name" value="Oligopep_ABC_C"/>
</dbReference>
<comment type="caution">
    <text evidence="15">The sequence shown here is derived from an EMBL/GenBank/DDBJ whole genome shotgun (WGS) entry which is preliminary data.</text>
</comment>
<keyword evidence="4 11" id="KW-0813">Transport</keyword>
<dbReference type="PROSITE" id="PS50928">
    <property type="entry name" value="ABC_TM1"/>
    <property type="match status" value="1"/>
</dbReference>
<evidence type="ECO:0000256" key="12">
    <source>
        <dbReference type="SAM" id="MobiDB-lite"/>
    </source>
</evidence>
<feature type="transmembrane region" description="Helical" evidence="11">
    <location>
        <begin position="123"/>
        <end position="144"/>
    </location>
</feature>
<keyword evidence="10 11" id="KW-0472">Membrane</keyword>
<evidence type="ECO:0000259" key="14">
    <source>
        <dbReference type="PROSITE" id="PS50928"/>
    </source>
</evidence>
<comment type="similarity">
    <text evidence="3">Belongs to the ABC transporter superfamily.</text>
</comment>
<keyword evidence="6 11" id="KW-0812">Transmembrane</keyword>
<feature type="domain" description="ABC transmembrane type-1" evidence="14">
    <location>
        <begin position="83"/>
        <end position="272"/>
    </location>
</feature>
<dbReference type="InterPro" id="IPR000515">
    <property type="entry name" value="MetI-like"/>
</dbReference>
<dbReference type="NCBIfam" id="TIGR01727">
    <property type="entry name" value="oligo_HPY"/>
    <property type="match status" value="1"/>
</dbReference>
<dbReference type="Gene3D" id="1.10.3720.10">
    <property type="entry name" value="MetI-like"/>
    <property type="match status" value="1"/>
</dbReference>
<feature type="transmembrane region" description="Helical" evidence="11">
    <location>
        <begin position="85"/>
        <end position="111"/>
    </location>
</feature>
<evidence type="ECO:0000313" key="15">
    <source>
        <dbReference type="EMBL" id="MFG1705739.1"/>
    </source>
</evidence>
<evidence type="ECO:0000256" key="5">
    <source>
        <dbReference type="ARBA" id="ARBA00022475"/>
    </source>
</evidence>
<keyword evidence="9 11" id="KW-1133">Transmembrane helix</keyword>
<dbReference type="PANTHER" id="PTHR43297:SF2">
    <property type="entry name" value="DIPEPTIDE TRANSPORT ATP-BINDING PROTEIN DPPD"/>
    <property type="match status" value="1"/>
</dbReference>
<dbReference type="Proteomes" id="UP001603978">
    <property type="component" value="Unassembled WGS sequence"/>
</dbReference>
<organism evidence="15 16">
    <name type="scientific">Nonomuraea marmarensis</name>
    <dbReference type="NCBI Taxonomy" id="3351344"/>
    <lineage>
        <taxon>Bacteria</taxon>
        <taxon>Bacillati</taxon>
        <taxon>Actinomycetota</taxon>
        <taxon>Actinomycetes</taxon>
        <taxon>Streptosporangiales</taxon>
        <taxon>Streptosporangiaceae</taxon>
        <taxon>Nonomuraea</taxon>
    </lineage>
</organism>
<dbReference type="SUPFAM" id="SSF161098">
    <property type="entry name" value="MetI-like"/>
    <property type="match status" value="1"/>
</dbReference>
<evidence type="ECO:0000256" key="4">
    <source>
        <dbReference type="ARBA" id="ARBA00022448"/>
    </source>
</evidence>
<dbReference type="Gene3D" id="3.40.50.300">
    <property type="entry name" value="P-loop containing nucleotide triphosphate hydrolases"/>
    <property type="match status" value="1"/>
</dbReference>
<evidence type="ECO:0000259" key="13">
    <source>
        <dbReference type="PROSITE" id="PS50893"/>
    </source>
</evidence>
<dbReference type="InterPro" id="IPR003439">
    <property type="entry name" value="ABC_transporter-like_ATP-bd"/>
</dbReference>
<dbReference type="PROSITE" id="PS00211">
    <property type="entry name" value="ABC_TRANSPORTER_1"/>
    <property type="match status" value="1"/>
</dbReference>
<dbReference type="Pfam" id="PF00528">
    <property type="entry name" value="BPD_transp_1"/>
    <property type="match status" value="1"/>
</dbReference>
<feature type="transmembrane region" description="Helical" evidence="11">
    <location>
        <begin position="24"/>
        <end position="44"/>
    </location>
</feature>
<feature type="domain" description="ABC transporter" evidence="13">
    <location>
        <begin position="306"/>
        <end position="549"/>
    </location>
</feature>
<evidence type="ECO:0000256" key="6">
    <source>
        <dbReference type="ARBA" id="ARBA00022692"/>
    </source>
</evidence>
<evidence type="ECO:0000313" key="16">
    <source>
        <dbReference type="Proteomes" id="UP001603978"/>
    </source>
</evidence>
<feature type="compositionally biased region" description="Basic and acidic residues" evidence="12">
    <location>
        <begin position="284"/>
        <end position="297"/>
    </location>
</feature>
<dbReference type="InterPro" id="IPR017871">
    <property type="entry name" value="ABC_transporter-like_CS"/>
</dbReference>
<sequence length="615" mass="63162">MPGGTTGDRPAGGRIRFRWSGPGVAGVVLVALMAVLAVVGPLVWGDTAERIDAAAILQGTSPEHPLGTDNLGRDLLARVLVAGRFSLALALAATLIGAVAGTILGTLPSVLPRRAARLATGTVNALVAFPGLLLAMFTAVVSGLGARGAVLGIGVAIAPGFARLTQTLAATVAGADYVSAARMLGVPRRRILARHVLPNIAEPLILNLAQALGGALLGLAGMSFLGLGVQPPDFDWGRLLFDGFPRIYVTPEVALGPAAAVALAGIGFNLLGDALARAAARTPVPREEARTHEKETESAPEPGAVLEVRDLTVTFPGGGTPVRELSLTVAPGEIVGLVGESGSGKSLTAAAIGGLVPYPGTVTYGRLHLGGRDVATLSGKELGTALAMVFQDPLAALNPALKVGGQLAEVAVVHQAASRAEARRRAVDRLGHVHLPEPAKHAGQHPHELSGGMRQRAVIAMGLMGTPRLVVADEPTTALDVTVQRQILRLLREVVAETGTALVFISHDIAVVGELCDRVVVMYAGRVVEELPADRLATGAAHPYTRALIASLPDLDTDRTRPLAGIPGTQPSPAQVGPGCAFAPRCALATAQCTAERPELIPHGPGQRVACWEVS</sequence>
<keyword evidence="16" id="KW-1185">Reference proteome</keyword>
<evidence type="ECO:0000256" key="7">
    <source>
        <dbReference type="ARBA" id="ARBA00022741"/>
    </source>
</evidence>
<keyword evidence="7" id="KW-0547">Nucleotide-binding</keyword>
<dbReference type="InterPro" id="IPR050388">
    <property type="entry name" value="ABC_Ni/Peptide_Import"/>
</dbReference>
<dbReference type="Pfam" id="PF00005">
    <property type="entry name" value="ABC_tran"/>
    <property type="match status" value="1"/>
</dbReference>
<dbReference type="PROSITE" id="PS50893">
    <property type="entry name" value="ABC_TRANSPORTER_2"/>
    <property type="match status" value="1"/>
</dbReference>
<dbReference type="PANTHER" id="PTHR43297">
    <property type="entry name" value="OLIGOPEPTIDE TRANSPORT ATP-BINDING PROTEIN APPD"/>
    <property type="match status" value="1"/>
</dbReference>
<evidence type="ECO:0000256" key="11">
    <source>
        <dbReference type="RuleBase" id="RU363032"/>
    </source>
</evidence>
<dbReference type="RefSeq" id="WP_393167981.1">
    <property type="nucleotide sequence ID" value="NZ_JBICRM010000012.1"/>
</dbReference>
<reference evidence="15 16" key="1">
    <citation type="submission" date="2024-10" db="EMBL/GenBank/DDBJ databases">
        <authorList>
            <person name="Topkara A.R."/>
            <person name="Saygin H."/>
        </authorList>
    </citation>
    <scope>NUCLEOTIDE SEQUENCE [LARGE SCALE GENOMIC DNA]</scope>
    <source>
        <strain evidence="15 16">M3C6</strain>
    </source>
</reference>
<dbReference type="SUPFAM" id="SSF52540">
    <property type="entry name" value="P-loop containing nucleoside triphosphate hydrolases"/>
    <property type="match status" value="1"/>
</dbReference>
<name>A0ABW7AEH5_9ACTN</name>
<keyword evidence="5" id="KW-1003">Cell membrane</keyword>
<accession>A0ABW7AEH5</accession>
<evidence type="ECO:0000256" key="3">
    <source>
        <dbReference type="ARBA" id="ARBA00005417"/>
    </source>
</evidence>
<proteinExistence type="inferred from homology"/>
<comment type="subcellular location">
    <subcellularLocation>
        <location evidence="11">Cell membrane</location>
        <topology evidence="11">Multi-pass membrane protein</topology>
    </subcellularLocation>
    <subcellularLocation>
        <location evidence="2">Cell membrane</location>
        <topology evidence="2">Peripheral membrane protein</topology>
    </subcellularLocation>
    <subcellularLocation>
        <location evidence="1">Membrane</location>
        <topology evidence="1">Multi-pass membrane protein</topology>
    </subcellularLocation>
</comment>
<protein>
    <submittedName>
        <fullName evidence="15">Dipeptide/oligopeptide/nickel ABC transporter permease/ATP-binding protein</fullName>
    </submittedName>
</protein>
<evidence type="ECO:0000256" key="1">
    <source>
        <dbReference type="ARBA" id="ARBA00004141"/>
    </source>
</evidence>
<dbReference type="InterPro" id="IPR003593">
    <property type="entry name" value="AAA+_ATPase"/>
</dbReference>
<feature type="region of interest" description="Disordered" evidence="12">
    <location>
        <begin position="281"/>
        <end position="300"/>
    </location>
</feature>
<evidence type="ECO:0000256" key="8">
    <source>
        <dbReference type="ARBA" id="ARBA00022840"/>
    </source>
</evidence>
<evidence type="ECO:0000256" key="10">
    <source>
        <dbReference type="ARBA" id="ARBA00023136"/>
    </source>
</evidence>
<dbReference type="SMART" id="SM00382">
    <property type="entry name" value="AAA"/>
    <property type="match status" value="1"/>
</dbReference>
<evidence type="ECO:0000256" key="9">
    <source>
        <dbReference type="ARBA" id="ARBA00022989"/>
    </source>
</evidence>
<dbReference type="InterPro" id="IPR035906">
    <property type="entry name" value="MetI-like_sf"/>
</dbReference>